<evidence type="ECO:0000256" key="3">
    <source>
        <dbReference type="ARBA" id="ARBA00023004"/>
    </source>
</evidence>
<evidence type="ECO:0000256" key="2">
    <source>
        <dbReference type="ARBA" id="ARBA00022723"/>
    </source>
</evidence>
<keyword evidence="2" id="KW-0479">Metal-binding</keyword>
<dbReference type="SUPFAM" id="SSF54862">
    <property type="entry name" value="4Fe-4S ferredoxins"/>
    <property type="match status" value="1"/>
</dbReference>
<dbReference type="EMBL" id="QHHQ01000004">
    <property type="protein sequence ID" value="RAI00340.1"/>
    <property type="molecule type" value="Genomic_DNA"/>
</dbReference>
<comment type="caution">
    <text evidence="6">The sequence shown here is derived from an EMBL/GenBank/DDBJ whole genome shotgun (WGS) entry which is preliminary data.</text>
</comment>
<dbReference type="Proteomes" id="UP000249590">
    <property type="component" value="Unassembled WGS sequence"/>
</dbReference>
<evidence type="ECO:0000256" key="1">
    <source>
        <dbReference type="ARBA" id="ARBA00022485"/>
    </source>
</evidence>
<dbReference type="InterPro" id="IPR017896">
    <property type="entry name" value="4Fe4S_Fe-S-bd"/>
</dbReference>
<keyword evidence="7" id="KW-1185">Reference proteome</keyword>
<evidence type="ECO:0000313" key="6">
    <source>
        <dbReference type="EMBL" id="RAI00340.1"/>
    </source>
</evidence>
<proteinExistence type="predicted"/>
<gene>
    <name evidence="6" type="ORF">DLJ53_21090</name>
</gene>
<evidence type="ECO:0000256" key="4">
    <source>
        <dbReference type="ARBA" id="ARBA00023014"/>
    </source>
</evidence>
<dbReference type="OrthoDB" id="9800445at2"/>
<dbReference type="PANTHER" id="PTHR43687">
    <property type="entry name" value="ADENYLYLSULFATE REDUCTASE, BETA SUBUNIT"/>
    <property type="match status" value="1"/>
</dbReference>
<dbReference type="InterPro" id="IPR050572">
    <property type="entry name" value="Fe-S_Ferredoxin"/>
</dbReference>
<accession>A0A8B2NVM4</accession>
<dbReference type="Pfam" id="PF12838">
    <property type="entry name" value="Fer4_7"/>
    <property type="match status" value="1"/>
</dbReference>
<dbReference type="Pfam" id="PF13187">
    <property type="entry name" value="Fer4_9"/>
    <property type="match status" value="1"/>
</dbReference>
<dbReference type="GO" id="GO:0051539">
    <property type="term" value="F:4 iron, 4 sulfur cluster binding"/>
    <property type="evidence" value="ECO:0007669"/>
    <property type="project" value="UniProtKB-KW"/>
</dbReference>
<protein>
    <submittedName>
        <fullName evidence="6">(4Fe-4S)-binding protein</fullName>
    </submittedName>
</protein>
<feature type="domain" description="4Fe-4S ferredoxin-type" evidence="5">
    <location>
        <begin position="542"/>
        <end position="571"/>
    </location>
</feature>
<feature type="domain" description="4Fe-4S ferredoxin-type" evidence="5">
    <location>
        <begin position="511"/>
        <end position="540"/>
    </location>
</feature>
<keyword evidence="1" id="KW-0004">4Fe-4S</keyword>
<organism evidence="6 7">
    <name type="scientific">Acuticoccus sediminis</name>
    <dbReference type="NCBI Taxonomy" id="2184697"/>
    <lineage>
        <taxon>Bacteria</taxon>
        <taxon>Pseudomonadati</taxon>
        <taxon>Pseudomonadota</taxon>
        <taxon>Alphaproteobacteria</taxon>
        <taxon>Hyphomicrobiales</taxon>
        <taxon>Amorphaceae</taxon>
        <taxon>Acuticoccus</taxon>
    </lineage>
</organism>
<name>A0A8B2NVM4_9HYPH</name>
<reference evidence="6 7" key="1">
    <citation type="submission" date="2018-05" db="EMBL/GenBank/DDBJ databases">
        <title>Acuticoccus sediminis sp. nov., isolated from deep-sea sediment of Indian Ocean.</title>
        <authorList>
            <person name="Liu X."/>
            <person name="Lai Q."/>
            <person name="Du Y."/>
            <person name="Sun F."/>
            <person name="Zhang X."/>
            <person name="Wang S."/>
            <person name="Shao Z."/>
        </authorList>
    </citation>
    <scope>NUCLEOTIDE SEQUENCE [LARGE SCALE GENOMIC DNA]</scope>
    <source>
        <strain evidence="6 7">PTG4-2</strain>
    </source>
</reference>
<dbReference type="GO" id="GO:0046872">
    <property type="term" value="F:metal ion binding"/>
    <property type="evidence" value="ECO:0007669"/>
    <property type="project" value="UniProtKB-KW"/>
</dbReference>
<dbReference type="PANTHER" id="PTHR43687:SF4">
    <property type="entry name" value="BLR5484 PROTEIN"/>
    <property type="match status" value="1"/>
</dbReference>
<evidence type="ECO:0000259" key="5">
    <source>
        <dbReference type="PROSITE" id="PS51379"/>
    </source>
</evidence>
<dbReference type="PROSITE" id="PS51379">
    <property type="entry name" value="4FE4S_FER_2"/>
    <property type="match status" value="3"/>
</dbReference>
<dbReference type="Gene3D" id="3.30.70.20">
    <property type="match status" value="2"/>
</dbReference>
<dbReference type="PROSITE" id="PS00198">
    <property type="entry name" value="4FE4S_FER_1"/>
    <property type="match status" value="3"/>
</dbReference>
<sequence length="669" mass="68674">MSVDHLLLCTCGASQSVDADTAGAAVGAKGVRVCERLCTAEIAVAEGALAAGTTMIACGQQTRQFTDLASEMGAGDRLQTVDIRDRAGWTDAAEAHAKQAALLALAALPVPPAPAMEITSGGVCLILGGTAPAGGDAALHAAAKLAETLSVTCLLAEPPGDLVPTDLFDVALGRVRNLGGALGRFDVTVDGYAAADPAGRGGAAFGPAIDGARSACDIVLDLTGGPAFVPAPHKRDGYVRADPKSPADVARAVAEAAELVGTFEKPLYVRFDPALCAHSRASQTGCTRCLDLCPTGAITSAGDTVAIDPLICAGCGECAAVCPTGAASYDAPPVESLFAQLSTLARAFRRAGGTAPRVLFHDAAFGSEMIALSARFGRGLPPDVIPLEVPNVELVGHAELMAALGVGFASAAVLESPRTDADSLAREIATARAIVTGTGGDPGRIASLAPSDPDALEEALWTAAPAPPATEPILPLGGRREVTRLAAKALAKAAGGEVPGPIALTERAPYGAIAIDTGACTLCLACVSLCPTGALADNPDKPQVRFQETACVQCGICRTACPENAIALVPQLDLANAAMTHRVLNEEEPFECISCGKPFGVRSTIERVVEKLAGKHWMYSGSDNVRLIQMCDDCRVNAQYHSDSSPFRMGDRPRIMTTADEIERNKKMN</sequence>
<keyword evidence="4" id="KW-0411">Iron-sulfur</keyword>
<keyword evidence="3" id="KW-0408">Iron</keyword>
<evidence type="ECO:0000313" key="7">
    <source>
        <dbReference type="Proteomes" id="UP000249590"/>
    </source>
</evidence>
<dbReference type="RefSeq" id="WP_111349141.1">
    <property type="nucleotide sequence ID" value="NZ_QHHQ01000004.1"/>
</dbReference>
<dbReference type="InterPro" id="IPR017900">
    <property type="entry name" value="4Fe4S_Fe_S_CS"/>
</dbReference>
<dbReference type="AlphaFoldDB" id="A0A8B2NVM4"/>
<feature type="domain" description="4Fe-4S ferredoxin-type" evidence="5">
    <location>
        <begin position="303"/>
        <end position="332"/>
    </location>
</feature>